<gene>
    <name evidence="2" type="primary">LOC130464070</name>
</gene>
<dbReference type="RefSeq" id="XP_056689428.1">
    <property type="nucleotide sequence ID" value="XM_056833450.1"/>
</dbReference>
<evidence type="ECO:0000313" key="2">
    <source>
        <dbReference type="RefSeq" id="XP_056689428.1"/>
    </source>
</evidence>
<evidence type="ECO:0000313" key="1">
    <source>
        <dbReference type="Proteomes" id="UP000813463"/>
    </source>
</evidence>
<reference evidence="1" key="1">
    <citation type="journal article" date="2021" name="Nat. Commun.">
        <title>Genomic analyses provide insights into spinach domestication and the genetic basis of agronomic traits.</title>
        <authorList>
            <person name="Cai X."/>
            <person name="Sun X."/>
            <person name="Xu C."/>
            <person name="Sun H."/>
            <person name="Wang X."/>
            <person name="Ge C."/>
            <person name="Zhang Z."/>
            <person name="Wang Q."/>
            <person name="Fei Z."/>
            <person name="Jiao C."/>
            <person name="Wang Q."/>
        </authorList>
    </citation>
    <scope>NUCLEOTIDE SEQUENCE [LARGE SCALE GENOMIC DNA]</scope>
    <source>
        <strain evidence="1">cv. Varoflay</strain>
    </source>
</reference>
<keyword evidence="1" id="KW-1185">Reference proteome</keyword>
<protein>
    <submittedName>
        <fullName evidence="2">Uncharacterized protein</fullName>
    </submittedName>
</protein>
<reference evidence="2" key="2">
    <citation type="submission" date="2025-08" db="UniProtKB">
        <authorList>
            <consortium name="RefSeq"/>
        </authorList>
    </citation>
    <scope>IDENTIFICATION</scope>
    <source>
        <tissue evidence="2">Leaf</tissue>
    </source>
</reference>
<organism evidence="1 2">
    <name type="scientific">Spinacia oleracea</name>
    <name type="common">Spinach</name>
    <dbReference type="NCBI Taxonomy" id="3562"/>
    <lineage>
        <taxon>Eukaryota</taxon>
        <taxon>Viridiplantae</taxon>
        <taxon>Streptophyta</taxon>
        <taxon>Embryophyta</taxon>
        <taxon>Tracheophyta</taxon>
        <taxon>Spermatophyta</taxon>
        <taxon>Magnoliopsida</taxon>
        <taxon>eudicotyledons</taxon>
        <taxon>Gunneridae</taxon>
        <taxon>Pentapetalae</taxon>
        <taxon>Caryophyllales</taxon>
        <taxon>Chenopodiaceae</taxon>
        <taxon>Chenopodioideae</taxon>
        <taxon>Anserineae</taxon>
        <taxon>Spinacia</taxon>
    </lineage>
</organism>
<dbReference type="Proteomes" id="UP000813463">
    <property type="component" value="Chromosome 1"/>
</dbReference>
<dbReference type="PANTHER" id="PTHR43205">
    <property type="entry name" value="PROSTAGLANDIN REDUCTASE"/>
    <property type="match status" value="1"/>
</dbReference>
<dbReference type="GeneID" id="130464070"/>
<sequence length="169" mass="18205">MEGAAYDAKRSSSLAHCSLAQCSCLGLLLNDSSSNLSLLTAQQATVKDHVYANNKYVTAVYVFQCSPEKFLPSRYSDIGFSSNTAVHCSNRRASSHKLHRKLHILTHPDIKARMIAYVGLYEIGGAKKGERVFISVAFGGVGQLVGQLAKLSGCSFTRKSNFGNGQGKA</sequence>
<dbReference type="InterPro" id="IPR045010">
    <property type="entry name" value="MDR_fam"/>
</dbReference>
<name>A0ABM3R1C2_SPIOL</name>
<dbReference type="SUPFAM" id="SSF51735">
    <property type="entry name" value="NAD(P)-binding Rossmann-fold domains"/>
    <property type="match status" value="1"/>
</dbReference>
<dbReference type="PANTHER" id="PTHR43205:SF7">
    <property type="entry name" value="PROSTAGLANDIN REDUCTASE 1"/>
    <property type="match status" value="1"/>
</dbReference>
<proteinExistence type="predicted"/>
<accession>A0ABM3R1C2</accession>
<dbReference type="InterPro" id="IPR036291">
    <property type="entry name" value="NAD(P)-bd_dom_sf"/>
</dbReference>
<dbReference type="Gene3D" id="3.40.50.720">
    <property type="entry name" value="NAD(P)-binding Rossmann-like Domain"/>
    <property type="match status" value="1"/>
</dbReference>